<sequence length="148" mass="15238">MDVTKAIGRGVVVAALIGACAGCETESASLVHREALADVHEYGVTECPQDLGVVEVELGDDASGPVTLSLAEDIIAIDVLDPELAWPINDDWSITIEPGQVLTFAVQFNCGSTDDVAGRIDLELTPRGGGAALDSVSIPIALDVQGAP</sequence>
<evidence type="ECO:0008006" key="3">
    <source>
        <dbReference type="Google" id="ProtNLM"/>
    </source>
</evidence>
<protein>
    <recommendedName>
        <fullName evidence="3">Lipoprotein</fullName>
    </recommendedName>
</protein>
<dbReference type="EMBL" id="CP011125">
    <property type="protein sequence ID" value="AKF03775.1"/>
    <property type="molecule type" value="Genomic_DNA"/>
</dbReference>
<reference evidence="1 2" key="1">
    <citation type="submission" date="2015-03" db="EMBL/GenBank/DDBJ databases">
        <title>Genome assembly of Sandaracinus amylolyticus DSM 53668.</title>
        <authorList>
            <person name="Sharma G."/>
            <person name="Subramanian S."/>
        </authorList>
    </citation>
    <scope>NUCLEOTIDE SEQUENCE [LARGE SCALE GENOMIC DNA]</scope>
    <source>
        <strain evidence="1 2">DSM 53668</strain>
    </source>
</reference>
<name>A0A0F6VZQ2_9BACT</name>
<gene>
    <name evidence="1" type="ORF">DB32_000924</name>
</gene>
<dbReference type="AlphaFoldDB" id="A0A0F6VZQ2"/>
<dbReference type="Proteomes" id="UP000034883">
    <property type="component" value="Chromosome"/>
</dbReference>
<dbReference type="STRING" id="927083.DB32_000924"/>
<keyword evidence="2" id="KW-1185">Reference proteome</keyword>
<proteinExistence type="predicted"/>
<evidence type="ECO:0000313" key="1">
    <source>
        <dbReference type="EMBL" id="AKF03775.1"/>
    </source>
</evidence>
<dbReference type="PROSITE" id="PS51257">
    <property type="entry name" value="PROKAR_LIPOPROTEIN"/>
    <property type="match status" value="1"/>
</dbReference>
<dbReference type="KEGG" id="samy:DB32_000924"/>
<evidence type="ECO:0000313" key="2">
    <source>
        <dbReference type="Proteomes" id="UP000034883"/>
    </source>
</evidence>
<organism evidence="1 2">
    <name type="scientific">Sandaracinus amylolyticus</name>
    <dbReference type="NCBI Taxonomy" id="927083"/>
    <lineage>
        <taxon>Bacteria</taxon>
        <taxon>Pseudomonadati</taxon>
        <taxon>Myxococcota</taxon>
        <taxon>Polyangia</taxon>
        <taxon>Polyangiales</taxon>
        <taxon>Sandaracinaceae</taxon>
        <taxon>Sandaracinus</taxon>
    </lineage>
</organism>
<accession>A0A0F6VZQ2</accession>